<proteinExistence type="predicted"/>
<evidence type="ECO:0000313" key="1">
    <source>
        <dbReference type="EMBL" id="OGG59459.1"/>
    </source>
</evidence>
<dbReference type="Pfam" id="PF10049">
    <property type="entry name" value="DUF2283"/>
    <property type="match status" value="1"/>
</dbReference>
<sequence>MKITYDKSVDALNLTIKRGIVARTIEVAPDVFLDVNAKGDPLYLEFIGASERIGRKNIGKITLGARSFRVPVTA</sequence>
<dbReference type="AlphaFoldDB" id="A0A1F6DDF7"/>
<protein>
    <recommendedName>
        <fullName evidence="3">DUF2283 domain-containing protein</fullName>
    </recommendedName>
</protein>
<gene>
    <name evidence="1" type="ORF">A3C86_00690</name>
</gene>
<dbReference type="InterPro" id="IPR019270">
    <property type="entry name" value="DUF2283"/>
</dbReference>
<reference evidence="1 2" key="1">
    <citation type="journal article" date="2016" name="Nat. Commun.">
        <title>Thousands of microbial genomes shed light on interconnected biogeochemical processes in an aquifer system.</title>
        <authorList>
            <person name="Anantharaman K."/>
            <person name="Brown C.T."/>
            <person name="Hug L.A."/>
            <person name="Sharon I."/>
            <person name="Castelle C.J."/>
            <person name="Probst A.J."/>
            <person name="Thomas B.C."/>
            <person name="Singh A."/>
            <person name="Wilkins M.J."/>
            <person name="Karaoz U."/>
            <person name="Brodie E.L."/>
            <person name="Williams K.H."/>
            <person name="Hubbard S.S."/>
            <person name="Banfield J.F."/>
        </authorList>
    </citation>
    <scope>NUCLEOTIDE SEQUENCE [LARGE SCALE GENOMIC DNA]</scope>
</reference>
<dbReference type="Proteomes" id="UP000178042">
    <property type="component" value="Unassembled WGS sequence"/>
</dbReference>
<organism evidence="1 2">
    <name type="scientific">Candidatus Kaiserbacteria bacterium RIFCSPHIGHO2_02_FULL_49_16</name>
    <dbReference type="NCBI Taxonomy" id="1798490"/>
    <lineage>
        <taxon>Bacteria</taxon>
        <taxon>Candidatus Kaiseribacteriota</taxon>
    </lineage>
</organism>
<evidence type="ECO:0008006" key="3">
    <source>
        <dbReference type="Google" id="ProtNLM"/>
    </source>
</evidence>
<dbReference type="EMBL" id="MFLD01000026">
    <property type="protein sequence ID" value="OGG59459.1"/>
    <property type="molecule type" value="Genomic_DNA"/>
</dbReference>
<evidence type="ECO:0000313" key="2">
    <source>
        <dbReference type="Proteomes" id="UP000178042"/>
    </source>
</evidence>
<accession>A0A1F6DDF7</accession>
<comment type="caution">
    <text evidence="1">The sequence shown here is derived from an EMBL/GenBank/DDBJ whole genome shotgun (WGS) entry which is preliminary data.</text>
</comment>
<name>A0A1F6DDF7_9BACT</name>